<evidence type="ECO:0000256" key="1">
    <source>
        <dbReference type="SAM" id="MobiDB-lite"/>
    </source>
</evidence>
<sequence length="182" mass="19709">MSAQGSDAITLFQSLDEEGLARVARSARTDIEDVHQQALMICAEIASGQSTFDPLLGTLEQFVFGKLWGFAERESQFRSDNTTEDEEPEGSHRSAARDEDSNPLSILLAREAEREDEQVRSAAVAAARRADPLTALELCLAAGAAGAQTAQAMGRHRATGWRKRRDALVATARLLGVSVRPD</sequence>
<name>A0A1J5QCX2_9ZZZZ</name>
<accession>A0A1J5QCX2</accession>
<proteinExistence type="predicted"/>
<organism evidence="2">
    <name type="scientific">mine drainage metagenome</name>
    <dbReference type="NCBI Taxonomy" id="410659"/>
    <lineage>
        <taxon>unclassified sequences</taxon>
        <taxon>metagenomes</taxon>
        <taxon>ecological metagenomes</taxon>
    </lineage>
</organism>
<gene>
    <name evidence="2" type="ORF">GALL_367860</name>
</gene>
<comment type="caution">
    <text evidence="2">The sequence shown here is derived from an EMBL/GenBank/DDBJ whole genome shotgun (WGS) entry which is preliminary data.</text>
</comment>
<feature type="compositionally biased region" description="Basic and acidic residues" evidence="1">
    <location>
        <begin position="89"/>
        <end position="100"/>
    </location>
</feature>
<feature type="region of interest" description="Disordered" evidence="1">
    <location>
        <begin position="75"/>
        <end position="103"/>
    </location>
</feature>
<dbReference type="AlphaFoldDB" id="A0A1J5QCX2"/>
<evidence type="ECO:0000313" key="2">
    <source>
        <dbReference type="EMBL" id="OIQ81457.1"/>
    </source>
</evidence>
<protein>
    <submittedName>
        <fullName evidence="2">Uncharacterized protein</fullName>
    </submittedName>
</protein>
<reference evidence="2" key="1">
    <citation type="submission" date="2016-10" db="EMBL/GenBank/DDBJ databases">
        <title>Sequence of Gallionella enrichment culture.</title>
        <authorList>
            <person name="Poehlein A."/>
            <person name="Muehling M."/>
            <person name="Daniel R."/>
        </authorList>
    </citation>
    <scope>NUCLEOTIDE SEQUENCE</scope>
</reference>
<dbReference type="EMBL" id="MLJW01000923">
    <property type="protein sequence ID" value="OIQ81457.1"/>
    <property type="molecule type" value="Genomic_DNA"/>
</dbReference>